<dbReference type="AlphaFoldDB" id="A0A402BBB1"/>
<evidence type="ECO:0000259" key="6">
    <source>
        <dbReference type="Pfam" id="PF04542"/>
    </source>
</evidence>
<comment type="similarity">
    <text evidence="1">Belongs to the sigma-70 factor family. ECF subfamily.</text>
</comment>
<dbReference type="SUPFAM" id="SSF88946">
    <property type="entry name" value="Sigma2 domain of RNA polymerase sigma factors"/>
    <property type="match status" value="1"/>
</dbReference>
<dbReference type="Pfam" id="PF08281">
    <property type="entry name" value="Sigma70_r4_2"/>
    <property type="match status" value="1"/>
</dbReference>
<keyword evidence="9" id="KW-1185">Reference proteome</keyword>
<proteinExistence type="inferred from homology"/>
<dbReference type="InterPro" id="IPR013249">
    <property type="entry name" value="RNA_pol_sigma70_r4_t2"/>
</dbReference>
<keyword evidence="5" id="KW-0804">Transcription</keyword>
<keyword evidence="2" id="KW-0805">Transcription regulation</keyword>
<dbReference type="InterPro" id="IPR039425">
    <property type="entry name" value="RNA_pol_sigma-70-like"/>
</dbReference>
<dbReference type="Gene3D" id="1.10.1740.10">
    <property type="match status" value="1"/>
</dbReference>
<dbReference type="GO" id="GO:0006352">
    <property type="term" value="P:DNA-templated transcription initiation"/>
    <property type="evidence" value="ECO:0007669"/>
    <property type="project" value="InterPro"/>
</dbReference>
<accession>A0A402BBB1</accession>
<keyword evidence="4" id="KW-0238">DNA-binding</keyword>
<reference evidence="9" key="1">
    <citation type="submission" date="2018-12" db="EMBL/GenBank/DDBJ databases">
        <title>Tengunoibacter tsumagoiensis gen. nov., sp. nov., Dictyobacter kobayashii sp. nov., D. alpinus sp. nov., and D. joshuensis sp. nov. and description of Dictyobacteraceae fam. nov. within the order Ktedonobacterales isolated from Tengu-no-mugimeshi.</title>
        <authorList>
            <person name="Wang C.M."/>
            <person name="Zheng Y."/>
            <person name="Sakai Y."/>
            <person name="Toyoda A."/>
            <person name="Minakuchi Y."/>
            <person name="Abe K."/>
            <person name="Yokota A."/>
            <person name="Yabe S."/>
        </authorList>
    </citation>
    <scope>NUCLEOTIDE SEQUENCE [LARGE SCALE GENOMIC DNA]</scope>
    <source>
        <strain evidence="9">Uno16</strain>
    </source>
</reference>
<evidence type="ECO:0000256" key="2">
    <source>
        <dbReference type="ARBA" id="ARBA00023015"/>
    </source>
</evidence>
<dbReference type="Pfam" id="PF04542">
    <property type="entry name" value="Sigma70_r2"/>
    <property type="match status" value="1"/>
</dbReference>
<evidence type="ECO:0000259" key="7">
    <source>
        <dbReference type="Pfam" id="PF08281"/>
    </source>
</evidence>
<evidence type="ECO:0000256" key="1">
    <source>
        <dbReference type="ARBA" id="ARBA00010641"/>
    </source>
</evidence>
<dbReference type="SUPFAM" id="SSF88659">
    <property type="entry name" value="Sigma3 and sigma4 domains of RNA polymerase sigma factors"/>
    <property type="match status" value="1"/>
</dbReference>
<dbReference type="InterPro" id="IPR007627">
    <property type="entry name" value="RNA_pol_sigma70_r2"/>
</dbReference>
<dbReference type="OrthoDB" id="154597at2"/>
<dbReference type="GO" id="GO:0016987">
    <property type="term" value="F:sigma factor activity"/>
    <property type="evidence" value="ECO:0007669"/>
    <property type="project" value="UniProtKB-KW"/>
</dbReference>
<feature type="domain" description="RNA polymerase sigma factor 70 region 4 type 2" evidence="7">
    <location>
        <begin position="118"/>
        <end position="167"/>
    </location>
</feature>
<dbReference type="InterPro" id="IPR014284">
    <property type="entry name" value="RNA_pol_sigma-70_dom"/>
</dbReference>
<dbReference type="PANTHER" id="PTHR43133:SF8">
    <property type="entry name" value="RNA POLYMERASE SIGMA FACTOR HI_1459-RELATED"/>
    <property type="match status" value="1"/>
</dbReference>
<dbReference type="EMBL" id="BIFT01000001">
    <property type="protein sequence ID" value="GCE28582.1"/>
    <property type="molecule type" value="Genomic_DNA"/>
</dbReference>
<evidence type="ECO:0008006" key="10">
    <source>
        <dbReference type="Google" id="ProtNLM"/>
    </source>
</evidence>
<dbReference type="PANTHER" id="PTHR43133">
    <property type="entry name" value="RNA POLYMERASE ECF-TYPE SIGMA FACTO"/>
    <property type="match status" value="1"/>
</dbReference>
<evidence type="ECO:0000256" key="5">
    <source>
        <dbReference type="ARBA" id="ARBA00023163"/>
    </source>
</evidence>
<evidence type="ECO:0000313" key="8">
    <source>
        <dbReference type="EMBL" id="GCE28582.1"/>
    </source>
</evidence>
<feature type="domain" description="RNA polymerase sigma-70 region 2" evidence="6">
    <location>
        <begin position="17"/>
        <end position="83"/>
    </location>
</feature>
<protein>
    <recommendedName>
        <fullName evidence="10">DNA-directed RNA polymerase sigma-70 factor</fullName>
    </recommendedName>
</protein>
<gene>
    <name evidence="8" type="ORF">KDA_40660</name>
</gene>
<sequence>MHQPRDTQTTGASTDVLFERYGGKIFTYLRQHTHLREDAEDILLDIFTAAMEDTRFATLPEQAQVAWLWRVARNKTIDAFRKGSIRNNVPLEHVADTIYMNEIHGPEGAALRLDNVAQIKQLLADLSPAQQEVLWLRFGYELNSPEIAIIIGKSETAVRAMLSRTMNFLRQSQHIRGKGE</sequence>
<name>A0A402BBB1_9CHLR</name>
<evidence type="ECO:0000256" key="3">
    <source>
        <dbReference type="ARBA" id="ARBA00023082"/>
    </source>
</evidence>
<dbReference type="NCBIfam" id="TIGR02937">
    <property type="entry name" value="sigma70-ECF"/>
    <property type="match status" value="1"/>
</dbReference>
<dbReference type="GO" id="GO:0003677">
    <property type="term" value="F:DNA binding"/>
    <property type="evidence" value="ECO:0007669"/>
    <property type="project" value="UniProtKB-KW"/>
</dbReference>
<dbReference type="RefSeq" id="WP_126628784.1">
    <property type="nucleotide sequence ID" value="NZ_BIFT01000001.1"/>
</dbReference>
<dbReference type="Gene3D" id="1.10.10.10">
    <property type="entry name" value="Winged helix-like DNA-binding domain superfamily/Winged helix DNA-binding domain"/>
    <property type="match status" value="1"/>
</dbReference>
<evidence type="ECO:0000313" key="9">
    <source>
        <dbReference type="Proteomes" id="UP000287171"/>
    </source>
</evidence>
<comment type="caution">
    <text evidence="8">The sequence shown here is derived from an EMBL/GenBank/DDBJ whole genome shotgun (WGS) entry which is preliminary data.</text>
</comment>
<dbReference type="InterPro" id="IPR013325">
    <property type="entry name" value="RNA_pol_sigma_r2"/>
</dbReference>
<organism evidence="8 9">
    <name type="scientific">Dictyobacter alpinus</name>
    <dbReference type="NCBI Taxonomy" id="2014873"/>
    <lineage>
        <taxon>Bacteria</taxon>
        <taxon>Bacillati</taxon>
        <taxon>Chloroflexota</taxon>
        <taxon>Ktedonobacteria</taxon>
        <taxon>Ktedonobacterales</taxon>
        <taxon>Dictyobacteraceae</taxon>
        <taxon>Dictyobacter</taxon>
    </lineage>
</organism>
<keyword evidence="3" id="KW-0731">Sigma factor</keyword>
<evidence type="ECO:0000256" key="4">
    <source>
        <dbReference type="ARBA" id="ARBA00023125"/>
    </source>
</evidence>
<dbReference type="InterPro" id="IPR036388">
    <property type="entry name" value="WH-like_DNA-bd_sf"/>
</dbReference>
<dbReference type="CDD" id="cd06171">
    <property type="entry name" value="Sigma70_r4"/>
    <property type="match status" value="1"/>
</dbReference>
<dbReference type="Proteomes" id="UP000287171">
    <property type="component" value="Unassembled WGS sequence"/>
</dbReference>
<dbReference type="InterPro" id="IPR013324">
    <property type="entry name" value="RNA_pol_sigma_r3/r4-like"/>
</dbReference>